<keyword evidence="6 9" id="KW-0472">Membrane</keyword>
<protein>
    <recommendedName>
        <fullName evidence="10">NADH:quinone oxidoreductase/Mrp antiporter transmembrane domain-containing protein</fullName>
    </recommendedName>
</protein>
<evidence type="ECO:0000313" key="11">
    <source>
        <dbReference type="EMBL" id="WBM79772.1"/>
    </source>
</evidence>
<feature type="transmembrane region" description="Helical" evidence="9">
    <location>
        <begin position="153"/>
        <end position="173"/>
    </location>
</feature>
<dbReference type="InterPro" id="IPR003918">
    <property type="entry name" value="NADH_UbQ_OxRdtase"/>
</dbReference>
<name>A0ABY7NB88_9MICO</name>
<feature type="compositionally biased region" description="Low complexity" evidence="8">
    <location>
        <begin position="288"/>
        <end position="303"/>
    </location>
</feature>
<evidence type="ECO:0000256" key="1">
    <source>
        <dbReference type="ARBA" id="ARBA00004651"/>
    </source>
</evidence>
<evidence type="ECO:0000256" key="2">
    <source>
        <dbReference type="ARBA" id="ARBA00022475"/>
    </source>
</evidence>
<evidence type="ECO:0000259" key="10">
    <source>
        <dbReference type="Pfam" id="PF00361"/>
    </source>
</evidence>
<keyword evidence="5" id="KW-0560">Oxidoreductase</keyword>
<dbReference type="InterPro" id="IPR001750">
    <property type="entry name" value="ND/Mrp_TM"/>
</dbReference>
<feature type="transmembrane region" description="Helical" evidence="9">
    <location>
        <begin position="374"/>
        <end position="402"/>
    </location>
</feature>
<dbReference type="InterPro" id="IPR052175">
    <property type="entry name" value="ComplexI-like_HydComp"/>
</dbReference>
<dbReference type="PRINTS" id="PR01437">
    <property type="entry name" value="NUOXDRDTASE4"/>
</dbReference>
<feature type="transmembrane region" description="Helical" evidence="9">
    <location>
        <begin position="239"/>
        <end position="262"/>
    </location>
</feature>
<evidence type="ECO:0000313" key="12">
    <source>
        <dbReference type="Proteomes" id="UP001212421"/>
    </source>
</evidence>
<dbReference type="EMBL" id="CP075584">
    <property type="protein sequence ID" value="WBM79772.1"/>
    <property type="molecule type" value="Genomic_DNA"/>
</dbReference>
<keyword evidence="12" id="KW-1185">Reference proteome</keyword>
<dbReference type="Pfam" id="PF00361">
    <property type="entry name" value="Proton_antipo_M"/>
    <property type="match status" value="1"/>
</dbReference>
<evidence type="ECO:0000256" key="9">
    <source>
        <dbReference type="SAM" id="Phobius"/>
    </source>
</evidence>
<keyword evidence="2" id="KW-1003">Cell membrane</keyword>
<evidence type="ECO:0000256" key="5">
    <source>
        <dbReference type="ARBA" id="ARBA00023002"/>
    </source>
</evidence>
<evidence type="ECO:0000256" key="3">
    <source>
        <dbReference type="ARBA" id="ARBA00022692"/>
    </source>
</evidence>
<dbReference type="PANTHER" id="PTHR42682">
    <property type="entry name" value="HYDROGENASE-4 COMPONENT F"/>
    <property type="match status" value="1"/>
</dbReference>
<proteinExistence type="predicted"/>
<evidence type="ECO:0000256" key="4">
    <source>
        <dbReference type="ARBA" id="ARBA00022989"/>
    </source>
</evidence>
<feature type="transmembrane region" description="Helical" evidence="9">
    <location>
        <begin position="212"/>
        <end position="232"/>
    </location>
</feature>
<evidence type="ECO:0000256" key="7">
    <source>
        <dbReference type="RuleBase" id="RU000320"/>
    </source>
</evidence>
<feature type="domain" description="NADH:quinone oxidoreductase/Mrp antiporter transmembrane" evidence="10">
    <location>
        <begin position="2"/>
        <end position="255"/>
    </location>
</feature>
<feature type="region of interest" description="Disordered" evidence="8">
    <location>
        <begin position="280"/>
        <end position="309"/>
    </location>
</feature>
<organism evidence="11 12">
    <name type="scientific">Cryobacterium breve</name>
    <dbReference type="NCBI Taxonomy" id="1259258"/>
    <lineage>
        <taxon>Bacteria</taxon>
        <taxon>Bacillati</taxon>
        <taxon>Actinomycetota</taxon>
        <taxon>Actinomycetes</taxon>
        <taxon>Micrococcales</taxon>
        <taxon>Microbacteriaceae</taxon>
        <taxon>Cryobacterium</taxon>
    </lineage>
</organism>
<feature type="transmembrane region" description="Helical" evidence="9">
    <location>
        <begin position="78"/>
        <end position="101"/>
    </location>
</feature>
<accession>A0ABY7NB88</accession>
<gene>
    <name evidence="11" type="ORF">KIV56_16460</name>
</gene>
<reference evidence="11 12" key="1">
    <citation type="submission" date="2021-05" db="EMBL/GenBank/DDBJ databases">
        <authorList>
            <person name="Kumar R."/>
            <person name="Kumar A."/>
            <person name="Mukhia S."/>
        </authorList>
    </citation>
    <scope>NUCLEOTIDE SEQUENCE [LARGE SCALE GENOMIC DNA]</scope>
    <source>
        <strain evidence="11 12">ERMR7:08</strain>
    </source>
</reference>
<dbReference type="Proteomes" id="UP001212421">
    <property type="component" value="Chromosome"/>
</dbReference>
<evidence type="ECO:0000256" key="6">
    <source>
        <dbReference type="ARBA" id="ARBA00023136"/>
    </source>
</evidence>
<evidence type="ECO:0000256" key="8">
    <source>
        <dbReference type="SAM" id="MobiDB-lite"/>
    </source>
</evidence>
<keyword evidence="3 7" id="KW-0812">Transmembrane</keyword>
<keyword evidence="4 9" id="KW-1133">Transmembrane helix</keyword>
<feature type="transmembrane region" description="Helical" evidence="9">
    <location>
        <begin position="113"/>
        <end position="133"/>
    </location>
</feature>
<sequence length="406" mass="41501">MILGSVGVAIALLGILLIYAASRATGEATLSWLVLSQPGLPLDPALVRAGGALAVLGFATKAGLAPMHSWLPDAHSQAPAPVSGLMSGVLLAVALYAILRVQTITDAVIGPDFLRAMLSVAGLLSLFVAAALLIRQRDFKRMLAYSSIEHMGLMAIGAAIGAAALPAVLLYMLGHGLVKATLFVVSGRILEVEGTPKIANVRALLVRRPGLAIPWLVAMAALLGFPPFSIFFSEVGIILAGWSAGMGIVVGIALVLLLVIFASLTRLTVALTIGSPHDSLDHTPPTLPDHAPGATTAHPTAPGDESEADRAATILSRREVEADIDGTTGAGAPEPFPMTSNIRVTSPFPDTVAVDVVDVVIAPDRSTHGPLLPLVLALATCAVVAFVANPVGILLASAAAVLGGAH</sequence>
<dbReference type="RefSeq" id="WP_281534389.1">
    <property type="nucleotide sequence ID" value="NZ_CP075584.1"/>
</dbReference>
<dbReference type="PANTHER" id="PTHR42682:SF5">
    <property type="entry name" value="HYDROGENASE-4 COMPONENT F"/>
    <property type="match status" value="1"/>
</dbReference>
<comment type="subcellular location">
    <subcellularLocation>
        <location evidence="1">Cell membrane</location>
        <topology evidence="1">Multi-pass membrane protein</topology>
    </subcellularLocation>
    <subcellularLocation>
        <location evidence="7">Membrane</location>
        <topology evidence="7">Multi-pass membrane protein</topology>
    </subcellularLocation>
</comment>